<sequence length="391" mass="43492">MAPRGNPTLAELLARPARVPESLLPGNMPDPFVLKLSDTSPGGARTAGAWLIATHNDAPHAFPLYRWSVERACFEPAMKDGRHVSLFPEDQLPDWWNQGEPVPTEPDLPRDLLRARWAPEVFEMGDQLVLFYTARDRQGILRSAYATSRDIGGPWTDHGPLDVNPKVKTLVPDYPGGPAGPNPVLGTIDGTVVRLEDDGSGRPRHALVIKVDGNALRWEDPATGRRRVAPTPLVAREFTLDADGKLRFVGTPNVILSNGPQHGGLVEGQFFVRENGHLYVLYSAGFFGNHEYRTYVGRLDDVMQGRVWNERLLMDSESPALRGAWNGPGHPSLEKVGDGLYALYLHAWREGTDYNRHGEQRRALRFHVSFRDTEGRPCAPFVVEDLQNPRA</sequence>
<keyword evidence="2" id="KW-1185">Reference proteome</keyword>
<gene>
    <name evidence="1" type="ORF">HG543_15250</name>
</gene>
<dbReference type="InterPro" id="IPR023296">
    <property type="entry name" value="Glyco_hydro_beta-prop_sf"/>
</dbReference>
<dbReference type="Gene3D" id="2.115.10.20">
    <property type="entry name" value="Glycosyl hydrolase domain, family 43"/>
    <property type="match status" value="1"/>
</dbReference>
<dbReference type="AlphaFoldDB" id="A0A848LCI9"/>
<dbReference type="Proteomes" id="UP000518300">
    <property type="component" value="Unassembled WGS sequence"/>
</dbReference>
<accession>A0A848LCI9</accession>
<reference evidence="1 2" key="1">
    <citation type="submission" date="2020-04" db="EMBL/GenBank/DDBJ databases">
        <title>Draft genome of Pyxidicoccus fallax type strain.</title>
        <authorList>
            <person name="Whitworth D.E."/>
        </authorList>
    </citation>
    <scope>NUCLEOTIDE SEQUENCE [LARGE SCALE GENOMIC DNA]</scope>
    <source>
        <strain evidence="1 2">DSM 14698</strain>
    </source>
</reference>
<comment type="caution">
    <text evidence="1">The sequence shown here is derived from an EMBL/GenBank/DDBJ whole genome shotgun (WGS) entry which is preliminary data.</text>
</comment>
<evidence type="ECO:0000313" key="2">
    <source>
        <dbReference type="Proteomes" id="UP000518300"/>
    </source>
</evidence>
<name>A0A848LCI9_9BACT</name>
<organism evidence="1 2">
    <name type="scientific">Pyxidicoccus fallax</name>
    <dbReference type="NCBI Taxonomy" id="394095"/>
    <lineage>
        <taxon>Bacteria</taxon>
        <taxon>Pseudomonadati</taxon>
        <taxon>Myxococcota</taxon>
        <taxon>Myxococcia</taxon>
        <taxon>Myxococcales</taxon>
        <taxon>Cystobacterineae</taxon>
        <taxon>Myxococcaceae</taxon>
        <taxon>Pyxidicoccus</taxon>
    </lineage>
</organism>
<proteinExistence type="predicted"/>
<dbReference type="SUPFAM" id="SSF75005">
    <property type="entry name" value="Arabinanase/levansucrase/invertase"/>
    <property type="match status" value="1"/>
</dbReference>
<dbReference type="EMBL" id="JABBJJ010000059">
    <property type="protein sequence ID" value="NMO16196.1"/>
    <property type="molecule type" value="Genomic_DNA"/>
</dbReference>
<protein>
    <submittedName>
        <fullName evidence="1">Xylosidase</fullName>
    </submittedName>
</protein>
<evidence type="ECO:0000313" key="1">
    <source>
        <dbReference type="EMBL" id="NMO16196.1"/>
    </source>
</evidence>